<proteinExistence type="predicted"/>
<evidence type="ECO:0008006" key="9">
    <source>
        <dbReference type="Google" id="ProtNLM"/>
    </source>
</evidence>
<dbReference type="Pfam" id="PF00176">
    <property type="entry name" value="SNF2-rel_dom"/>
    <property type="match status" value="1"/>
</dbReference>
<dbReference type="InterPro" id="IPR049730">
    <property type="entry name" value="SNF2/RAD54-like_C"/>
</dbReference>
<dbReference type="GO" id="GO:0005524">
    <property type="term" value="F:ATP binding"/>
    <property type="evidence" value="ECO:0007669"/>
    <property type="project" value="InterPro"/>
</dbReference>
<dbReference type="InterPro" id="IPR027417">
    <property type="entry name" value="P-loop_NTPase"/>
</dbReference>
<evidence type="ECO:0000259" key="4">
    <source>
        <dbReference type="PROSITE" id="PS50966"/>
    </source>
</evidence>
<accession>A0A0J8GYM4</accession>
<dbReference type="InterPro" id="IPR014001">
    <property type="entry name" value="Helicase_ATP-bd"/>
</dbReference>
<keyword evidence="2" id="KW-0347">Helicase</keyword>
<feature type="domain" description="SWIM-type" evidence="4">
    <location>
        <begin position="52"/>
        <end position="84"/>
    </location>
</feature>
<keyword evidence="2" id="KW-0067">ATP-binding</keyword>
<organism evidence="7 8">
    <name type="scientific">Catenovulum maritimum</name>
    <dbReference type="NCBI Taxonomy" id="1513271"/>
    <lineage>
        <taxon>Bacteria</taxon>
        <taxon>Pseudomonadati</taxon>
        <taxon>Pseudomonadota</taxon>
        <taxon>Gammaproteobacteria</taxon>
        <taxon>Alteromonadales</taxon>
        <taxon>Alteromonadaceae</taxon>
        <taxon>Catenovulum</taxon>
    </lineage>
</organism>
<keyword evidence="1" id="KW-0378">Hydrolase</keyword>
<dbReference type="PROSITE" id="PS51192">
    <property type="entry name" value="HELICASE_ATP_BIND_1"/>
    <property type="match status" value="1"/>
</dbReference>
<keyword evidence="2" id="KW-0547">Nucleotide-binding</keyword>
<dbReference type="Gene3D" id="3.40.50.300">
    <property type="entry name" value="P-loop containing nucleotide triphosphate hydrolases"/>
    <property type="match status" value="1"/>
</dbReference>
<dbReference type="PROSITE" id="PS50966">
    <property type="entry name" value="ZF_SWIM"/>
    <property type="match status" value="1"/>
</dbReference>
<evidence type="ECO:0000256" key="1">
    <source>
        <dbReference type="ARBA" id="ARBA00022801"/>
    </source>
</evidence>
<keyword evidence="8" id="KW-1185">Reference proteome</keyword>
<dbReference type="SMART" id="SM00490">
    <property type="entry name" value="HELICc"/>
    <property type="match status" value="1"/>
</dbReference>
<dbReference type="SMART" id="SM00487">
    <property type="entry name" value="DEXDc"/>
    <property type="match status" value="1"/>
</dbReference>
<dbReference type="GO" id="GO:0016787">
    <property type="term" value="F:hydrolase activity"/>
    <property type="evidence" value="ECO:0007669"/>
    <property type="project" value="UniProtKB-KW"/>
</dbReference>
<evidence type="ECO:0000313" key="7">
    <source>
        <dbReference type="EMBL" id="KMT65833.1"/>
    </source>
</evidence>
<dbReference type="STRING" id="1513271.XM47_07505"/>
<dbReference type="InterPro" id="IPR007527">
    <property type="entry name" value="Znf_SWIM"/>
</dbReference>
<dbReference type="Pfam" id="PF00271">
    <property type="entry name" value="Helicase_C"/>
    <property type="match status" value="1"/>
</dbReference>
<dbReference type="InterPro" id="IPR000330">
    <property type="entry name" value="SNF2_N"/>
</dbReference>
<evidence type="ECO:0000259" key="5">
    <source>
        <dbReference type="PROSITE" id="PS51192"/>
    </source>
</evidence>
<keyword evidence="3" id="KW-0863">Zinc-finger</keyword>
<dbReference type="Gene3D" id="3.40.50.10810">
    <property type="entry name" value="Tandem AAA-ATPase domain"/>
    <property type="match status" value="1"/>
</dbReference>
<dbReference type="EMBL" id="LAZL01000009">
    <property type="protein sequence ID" value="KMT65833.1"/>
    <property type="molecule type" value="Genomic_DNA"/>
</dbReference>
<dbReference type="AlphaFoldDB" id="A0A0J8GYM4"/>
<sequence>MTVYDAELTEKFGKATYQKGLDHYLQDKVKKLKAIPLLNTITAVVELRNQQFRVAIDKADMSSLCTCDNSGNCEHAVATLVAAEANNLINRTPTTPFAKWKNNVEQAQKKFNKKTAPLQNSFEGIIYNLQPNLQLETDFTQIQLSLEYSSKKVTEQDLEIISELNQNADLELKPLSSKILANDNCASALALMLESGKCYWQSTKSPALQYGAPQKLSFNWRLNQDKYKLELSLTKSERWFVIPTTPAWYIDPQKGTLGQIDSSIPGDLLVGLLNCPELEVKELNEFALWQNENLANNLIKLPTEKPIEIVKESLTPIFRIGVKEESYVAKLRLKYGKYEIPMSLLSKQYAQLEQDGKTIHLYRNQSQERKAFYLLDNYGFAHTKGVGSENDFIFYYNTEIGVRYDQFWLNIFEEVMPLLVSQGWQIEYETGVHPINVVDDPSFEYEISENRDWFKLGMQIDFDGNKVDLVPVLINWLKQTDNWRLQRGKVKIALNRHQFVRIHIDKLRPILDILQETNSKQAQFSPRQAHLLNEIPEINSCIGGQHVRNLAKQLESFNGIAQVEVPDTVNAELRPYQEHGLNWLNFLVEFNFGGILADDMGLGKTLQALCLLEVMRLNKQLDKPSLIICPTSLVGNWLNEASKFTPGLNIIAAYGSDRHKVLAELTEYDAVITTYPLVNRDFETFQQVDFKLMILDEAQNIKNPRAQMTQNIKKFISEYRLCLSGTPVENHLGELWSLFDFLMPGFLGTVTKFGKEYRKPIENLGDAEAQNRLYKKIKPFVLRRKKEEVAKELPKKTEIVKYITLEDEQRVLYETIRASMEDKVKNILQVKGLAQSQLECLDALLKLRQICCAPSLLNLESTKTIEASAKLEYLMQVIPEMIEEGRKILIFSQFAKMLELIAKRLNGRKIPYSKLTGGTRDRQAQIDSFQHGDNPVFLISLKAGGTGLNLTAADTVIHYDPWWNPAAEAQASDRAYRIGQTKPVFVYKLICQNTIEERVLKMQENKKSLNQNLFQKQTAESIKDLTAENLLELFHST</sequence>
<dbReference type="CDD" id="cd18012">
    <property type="entry name" value="DEXQc_arch_SWI2_SNF2"/>
    <property type="match status" value="1"/>
</dbReference>
<dbReference type="GO" id="GO:0008270">
    <property type="term" value="F:zinc ion binding"/>
    <property type="evidence" value="ECO:0007669"/>
    <property type="project" value="UniProtKB-KW"/>
</dbReference>
<name>A0A0J8GYM4_9ALTE</name>
<dbReference type="OrthoDB" id="9760715at2"/>
<dbReference type="SUPFAM" id="SSF52540">
    <property type="entry name" value="P-loop containing nucleoside triphosphate hydrolases"/>
    <property type="match status" value="2"/>
</dbReference>
<dbReference type="RefSeq" id="WP_048691259.1">
    <property type="nucleotide sequence ID" value="NZ_KQ130486.1"/>
</dbReference>
<feature type="domain" description="Helicase C-terminal" evidence="6">
    <location>
        <begin position="873"/>
        <end position="1026"/>
    </location>
</feature>
<dbReference type="InterPro" id="IPR038718">
    <property type="entry name" value="SNF2-like_sf"/>
</dbReference>
<dbReference type="CDD" id="cd18793">
    <property type="entry name" value="SF2_C_SNF"/>
    <property type="match status" value="1"/>
</dbReference>
<feature type="domain" description="Helicase ATP-binding" evidence="5">
    <location>
        <begin position="585"/>
        <end position="745"/>
    </location>
</feature>
<reference evidence="7 8" key="1">
    <citation type="submission" date="2015-04" db="EMBL/GenBank/DDBJ databases">
        <title>Draft Genome Sequence of the Novel Agar-Digesting Marine Bacterium Q1.</title>
        <authorList>
            <person name="Li Y."/>
            <person name="Li D."/>
            <person name="Chen G."/>
            <person name="Du Z."/>
        </authorList>
    </citation>
    <scope>NUCLEOTIDE SEQUENCE [LARGE SCALE GENOMIC DNA]</scope>
    <source>
        <strain evidence="7 8">Q1</strain>
    </source>
</reference>
<dbReference type="InterPro" id="IPR001650">
    <property type="entry name" value="Helicase_C-like"/>
</dbReference>
<dbReference type="GO" id="GO:0004386">
    <property type="term" value="F:helicase activity"/>
    <property type="evidence" value="ECO:0007669"/>
    <property type="project" value="UniProtKB-KW"/>
</dbReference>
<dbReference type="PROSITE" id="PS51194">
    <property type="entry name" value="HELICASE_CTER"/>
    <property type="match status" value="1"/>
</dbReference>
<protein>
    <recommendedName>
        <fullName evidence="9">Helicase</fullName>
    </recommendedName>
</protein>
<evidence type="ECO:0000259" key="6">
    <source>
        <dbReference type="PROSITE" id="PS51194"/>
    </source>
</evidence>
<dbReference type="Proteomes" id="UP000037600">
    <property type="component" value="Unassembled WGS sequence"/>
</dbReference>
<keyword evidence="3" id="KW-0862">Zinc</keyword>
<keyword evidence="3" id="KW-0479">Metal-binding</keyword>
<evidence type="ECO:0000256" key="3">
    <source>
        <dbReference type="PROSITE-ProRule" id="PRU00325"/>
    </source>
</evidence>
<comment type="caution">
    <text evidence="7">The sequence shown here is derived from an EMBL/GenBank/DDBJ whole genome shotgun (WGS) entry which is preliminary data.</text>
</comment>
<gene>
    <name evidence="7" type="ORF">XM47_07505</name>
</gene>
<evidence type="ECO:0000256" key="2">
    <source>
        <dbReference type="ARBA" id="ARBA00022806"/>
    </source>
</evidence>
<dbReference type="PANTHER" id="PTHR10799">
    <property type="entry name" value="SNF2/RAD54 HELICASE FAMILY"/>
    <property type="match status" value="1"/>
</dbReference>
<evidence type="ECO:0000313" key="8">
    <source>
        <dbReference type="Proteomes" id="UP000037600"/>
    </source>
</evidence>